<name>A0A2U2J5F0_9SPHN</name>
<keyword evidence="1" id="KW-0812">Transmembrane</keyword>
<dbReference type="PANTHER" id="PTHR34473">
    <property type="entry name" value="UPF0699 TRANSMEMBRANE PROTEIN YDBS"/>
    <property type="match status" value="1"/>
</dbReference>
<dbReference type="EMBL" id="QFFF01000001">
    <property type="protein sequence ID" value="PWG03566.1"/>
    <property type="molecule type" value="Genomic_DNA"/>
</dbReference>
<accession>A0A2U2J5F0</accession>
<evidence type="ECO:0000256" key="1">
    <source>
        <dbReference type="SAM" id="Phobius"/>
    </source>
</evidence>
<feature type="domain" description="YdbS-like PH" evidence="2">
    <location>
        <begin position="60"/>
        <end position="138"/>
    </location>
</feature>
<dbReference type="InterPro" id="IPR005182">
    <property type="entry name" value="YdbS-like_PH"/>
</dbReference>
<dbReference type="Proteomes" id="UP000245916">
    <property type="component" value="Unassembled WGS sequence"/>
</dbReference>
<feature type="transmembrane region" description="Helical" evidence="1">
    <location>
        <begin position="40"/>
        <end position="57"/>
    </location>
</feature>
<protein>
    <recommendedName>
        <fullName evidence="2">YdbS-like PH domain-containing protein</fullName>
    </recommendedName>
</protein>
<evidence type="ECO:0000313" key="4">
    <source>
        <dbReference type="Proteomes" id="UP000245916"/>
    </source>
</evidence>
<keyword evidence="1" id="KW-0472">Membrane</keyword>
<keyword evidence="1" id="KW-1133">Transmembrane helix</keyword>
<evidence type="ECO:0000259" key="2">
    <source>
        <dbReference type="Pfam" id="PF03703"/>
    </source>
</evidence>
<comment type="caution">
    <text evidence="3">The sequence shown here is derived from an EMBL/GenBank/DDBJ whole genome shotgun (WGS) entry which is preliminary data.</text>
</comment>
<dbReference type="AlphaFoldDB" id="A0A2U2J5F0"/>
<evidence type="ECO:0000313" key="3">
    <source>
        <dbReference type="EMBL" id="PWG03566.1"/>
    </source>
</evidence>
<organism evidence="3 4">
    <name type="scientific">Allosphingosinicella humi</name>
    <dbReference type="NCBI Taxonomy" id="2068657"/>
    <lineage>
        <taxon>Bacteria</taxon>
        <taxon>Pseudomonadati</taxon>
        <taxon>Pseudomonadota</taxon>
        <taxon>Alphaproteobacteria</taxon>
        <taxon>Sphingomonadales</taxon>
        <taxon>Sphingomonadaceae</taxon>
        <taxon>Allosphingosinicella</taxon>
    </lineage>
</organism>
<dbReference type="PANTHER" id="PTHR34473:SF3">
    <property type="entry name" value="TRANSMEMBRANE PROTEIN-RELATED"/>
    <property type="match status" value="1"/>
</dbReference>
<proteinExistence type="predicted"/>
<dbReference type="Pfam" id="PF03703">
    <property type="entry name" value="bPH_2"/>
    <property type="match status" value="1"/>
</dbReference>
<keyword evidence="4" id="KW-1185">Reference proteome</keyword>
<reference evidence="3 4" key="1">
    <citation type="submission" date="2018-05" db="EMBL/GenBank/DDBJ databases">
        <title>Genome of Sphingosinicella humi QZX222.</title>
        <authorList>
            <person name="Qiao Z."/>
            <person name="Wang G."/>
        </authorList>
    </citation>
    <scope>NUCLEOTIDE SEQUENCE [LARGE SCALE GENOMIC DNA]</scope>
    <source>
        <strain evidence="3 4">QZX222</strain>
    </source>
</reference>
<sequence>MGQLSVMRIHALMLVAFLLVASLVAESALRTAVDLPPGSLLVAVLLLAAYPLVVAPGRRYRAWGYRIDAEELHIGQGVWTQVHTVVPLARVQHIDVSQGPIERSFGVCRLVLHTAGTMHSRVVLPGLRRETAEAIRDEVRARIQQDAL</sequence>
<gene>
    <name evidence="3" type="ORF">DF286_12285</name>
</gene>